<evidence type="ECO:0000256" key="1">
    <source>
        <dbReference type="SAM" id="Phobius"/>
    </source>
</evidence>
<keyword evidence="1" id="KW-0812">Transmembrane</keyword>
<feature type="transmembrane region" description="Helical" evidence="1">
    <location>
        <begin position="20"/>
        <end position="36"/>
    </location>
</feature>
<gene>
    <name evidence="2" type="ORF">Mgra_00008762</name>
</gene>
<dbReference type="EMBL" id="JABEBT010000122">
    <property type="protein sequence ID" value="KAF7630987.1"/>
    <property type="molecule type" value="Genomic_DNA"/>
</dbReference>
<comment type="caution">
    <text evidence="2">The sequence shown here is derived from an EMBL/GenBank/DDBJ whole genome shotgun (WGS) entry which is preliminary data.</text>
</comment>
<accession>A0A8S9ZEY1</accession>
<name>A0A8S9ZEY1_9BILA</name>
<dbReference type="Proteomes" id="UP000605970">
    <property type="component" value="Unassembled WGS sequence"/>
</dbReference>
<keyword evidence="1" id="KW-0472">Membrane</keyword>
<evidence type="ECO:0000313" key="2">
    <source>
        <dbReference type="EMBL" id="KAF7630987.1"/>
    </source>
</evidence>
<organism evidence="2 3">
    <name type="scientific">Meloidogyne graminicola</name>
    <dbReference type="NCBI Taxonomy" id="189291"/>
    <lineage>
        <taxon>Eukaryota</taxon>
        <taxon>Metazoa</taxon>
        <taxon>Ecdysozoa</taxon>
        <taxon>Nematoda</taxon>
        <taxon>Chromadorea</taxon>
        <taxon>Rhabditida</taxon>
        <taxon>Tylenchina</taxon>
        <taxon>Tylenchomorpha</taxon>
        <taxon>Tylenchoidea</taxon>
        <taxon>Meloidogynidae</taxon>
        <taxon>Meloidogyninae</taxon>
        <taxon>Meloidogyne</taxon>
    </lineage>
</organism>
<keyword evidence="3" id="KW-1185">Reference proteome</keyword>
<evidence type="ECO:0000313" key="3">
    <source>
        <dbReference type="Proteomes" id="UP000605970"/>
    </source>
</evidence>
<proteinExistence type="predicted"/>
<sequence>MITLMILDILNEKKILKKKINFNIAFLILIFINNYLKIFSFPIENNKIQSSSFPIFGEIIKRNQPKIINKIGFNKINKNKTFQSRMTFWAINTYLLNLYASSFNEENIQEIRNNFYKETYIDVKLLLRKQIEEVENKEEKEYIKLGVTRVTKYLIKQIYKNNKVFIGGGCFEHFGKECIE</sequence>
<keyword evidence="1" id="KW-1133">Transmembrane helix</keyword>
<reference evidence="2" key="1">
    <citation type="journal article" date="2020" name="Ecol. Evol.">
        <title>Genome structure and content of the rice root-knot nematode (Meloidogyne graminicola).</title>
        <authorList>
            <person name="Phan N.T."/>
            <person name="Danchin E.G.J."/>
            <person name="Klopp C."/>
            <person name="Perfus-Barbeoch L."/>
            <person name="Kozlowski D.K."/>
            <person name="Koutsovoulos G.D."/>
            <person name="Lopez-Roques C."/>
            <person name="Bouchez O."/>
            <person name="Zahm M."/>
            <person name="Besnard G."/>
            <person name="Bellafiore S."/>
        </authorList>
    </citation>
    <scope>NUCLEOTIDE SEQUENCE</scope>
    <source>
        <strain evidence="2">VN-18</strain>
    </source>
</reference>
<protein>
    <submittedName>
        <fullName evidence="2">Uncharacterized protein</fullName>
    </submittedName>
</protein>
<dbReference type="OrthoDB" id="5896629at2759"/>
<dbReference type="AlphaFoldDB" id="A0A8S9ZEY1"/>